<dbReference type="InterPro" id="IPR043365">
    <property type="entry name" value="NWD1"/>
</dbReference>
<dbReference type="OMA" id="RGVQCVC"/>
<dbReference type="PANTHER" id="PTHR45013">
    <property type="entry name" value="NACHT DOMAIN- AND WD REPEAT-CONTAINING PROTEIN 1"/>
    <property type="match status" value="1"/>
</dbReference>
<sequence length="1619" mass="180829">MAVEELREVLAVKALRGHDTDCLQPQSNVVRLFISSTSSDLTSERNAFWDKIYPEIQDFCQSLGLVFEVVDFRWGVSDSVINDHMTVELCLQEIQLCQKLSVGPSFLALVGSQYGHRPIPRFISENEFELLLSKLSRKDQEGSMLLRQWFIKDSNSVPPKYVLQPISTHYPHYNDTGAEAGPQRDGDVVSWNLTEARLLQLLCTAALEAEKDGEMSAEQKQNFFKSMTEWEMEQGFLRTSQDNPSAVIFVRDLPPLKKSEQQKHTLKFLDVTADGLLDKEAQELLTKLKERIHSACADDPGFHHIELSKGAIDVNRKEHKEYLENFCKQIVSQLKGKISRQTAPPAVPGWLWLQQELLHHANLSKKQCAVFCGRDGLLGKICLVMWESSNMQHGPLVVSGPPGSGKTAFLCRLAQEMRAVLGPQAVVTLRLLGTSPLSSDVDSVLKSVCVQVCGAFNLAPPCPQTANSHDMLVRFFQSMLHKVSEQGDTLLLILDSLDHLPHANGGHKLRWLPKEIPPNIHLVVSTLADWSPCLESLKALNNDDKYFFRVEPLTLEEGQLITKAFMDKAGRRLTSEQVDAVLQSFQKTGSPLHLKLLLDMAKQWTSYTTLSDIRLGSSVQEVISLFLDALEGKHGKLFVRHALGYITLSRFGLSEAELQDILSLDNDVLAEVYQNRLPPNHTLLRFPPLLWALFRQDLGDHLVERWENGIAVCGFSLRQFIEIVKERYLSVELRVKMHTVLSEYFLGQWSQGQQKPILLHPLMTQLNADRKVPAQPLWFAEGIPNFRKLHELPFHLLHAGKWEELRQLLLGSLEWLYCKTLSCGVASVIQDFTFCTDVMDCPEIRLIRECFLLLKPTIDFIDGNIDSSLLCTEITARFQALAHAYPDLIGCLYSQCQDWFASCADPVLVPRCSFMEAPGGALKNTLNGFTKGVTAVDVCCEKSILTAGSEDGLLIVWDLKHLEVLHTFVAHTGVVECVKLINKGDQCLSAGRDGCIKKWSVCSGKQLYCIQAAESILPRTTELLHVLESRAVLLFSTHSQVKAWNVDTGDFLYEVDVNVECGALGSLGQEVAIVSSDGQLWLHDPISGLQKVHLYLTSGQELIVTSVLKLTKHGKILIASEEGSLILVSVSGVLANVELPAPASFMFTSDDEGTLFAGCERTLVVLHVKPNSVQRTQDFLHESTVLSAAFYSNGSKVITGSQDQIIRVWGLTTGQLLDSISGVGSPVMFISVYNNTIISASPSSSRLKLWSLDYDLKHRNQMCVPANCTNVVITKDGSTVHYIKEEDRSKVFTWSCAEGLYSDHMEVSSNVCCMELAQQKRLLFCGLRTGTIFIYPLAFAQETLCIPPPESMPEVRSMAISPREDRMAVAYEDAVCLFEITARDSFPCVEGPLQCYSLTLLHSPVSAMALLPDCRLLYGTLGGEVAVYDFKSATAAELDHHGAAITCVALSNWDTHALIGSEDCVQKLWNLHPLLLDHTMEYKGFYFEGVLCAVFSVNDKHVFTGSRDKTIKVWDVATGSLLYIQYVYAAIIRITPFKDGFVAVSQFGSFVKESFRCPDTLSPDYNPLRNFRAHYRVTSREKILEPPHTSLNKVMNYNPAQFNFVGMFKTKQSNTCVIL</sequence>
<name>A0A8T2L9M1_ASTMX</name>
<dbReference type="InterPro" id="IPR001680">
    <property type="entry name" value="WD40_rpt"/>
</dbReference>
<gene>
    <name evidence="7" type="primary">NWD1</name>
    <name evidence="7" type="ORF">AMEX_G19372</name>
</gene>
<dbReference type="SUPFAM" id="SSF50978">
    <property type="entry name" value="WD40 repeat-like"/>
    <property type="match status" value="1"/>
</dbReference>
<protein>
    <submittedName>
        <fullName evidence="7">NACHT domain- and WD repeat-containing protein 1</fullName>
    </submittedName>
</protein>
<dbReference type="Gene3D" id="3.40.50.300">
    <property type="entry name" value="P-loop containing nucleotide triphosphate hydrolases"/>
    <property type="match status" value="1"/>
</dbReference>
<evidence type="ECO:0000256" key="2">
    <source>
        <dbReference type="ARBA" id="ARBA00022737"/>
    </source>
</evidence>
<dbReference type="InterPro" id="IPR025139">
    <property type="entry name" value="DUF4062"/>
</dbReference>
<dbReference type="InterPro" id="IPR019775">
    <property type="entry name" value="WD40_repeat_CS"/>
</dbReference>
<dbReference type="Proteomes" id="UP000752171">
    <property type="component" value="Unassembled WGS sequence"/>
</dbReference>
<feature type="repeat" description="WD" evidence="3">
    <location>
        <begin position="1181"/>
        <end position="1219"/>
    </location>
</feature>
<feature type="domain" description="DUF4062" evidence="5">
    <location>
        <begin position="31"/>
        <end position="129"/>
    </location>
</feature>
<keyword evidence="1 3" id="KW-0853">WD repeat</keyword>
<dbReference type="PROSITE" id="PS50294">
    <property type="entry name" value="WD_REPEATS_REGION"/>
    <property type="match status" value="1"/>
</dbReference>
<dbReference type="InterPro" id="IPR057588">
    <property type="entry name" value="NWD1/2-like_WH"/>
</dbReference>
<proteinExistence type="predicted"/>
<dbReference type="InterPro" id="IPR011047">
    <property type="entry name" value="Quinoprotein_ADH-like_sf"/>
</dbReference>
<evidence type="ECO:0000259" key="6">
    <source>
        <dbReference type="Pfam" id="PF25469"/>
    </source>
</evidence>
<dbReference type="Pfam" id="PF13271">
    <property type="entry name" value="DUF4062"/>
    <property type="match status" value="1"/>
</dbReference>
<feature type="domain" description="NACHT" evidence="4">
    <location>
        <begin position="396"/>
        <end position="531"/>
    </location>
</feature>
<organism evidence="7 8">
    <name type="scientific">Astyanax mexicanus</name>
    <name type="common">Blind cave fish</name>
    <name type="synonym">Astyanax fasciatus mexicanus</name>
    <dbReference type="NCBI Taxonomy" id="7994"/>
    <lineage>
        <taxon>Eukaryota</taxon>
        <taxon>Metazoa</taxon>
        <taxon>Chordata</taxon>
        <taxon>Craniata</taxon>
        <taxon>Vertebrata</taxon>
        <taxon>Euteleostomi</taxon>
        <taxon>Actinopterygii</taxon>
        <taxon>Neopterygii</taxon>
        <taxon>Teleostei</taxon>
        <taxon>Ostariophysi</taxon>
        <taxon>Characiformes</taxon>
        <taxon>Characoidei</taxon>
        <taxon>Acestrorhamphidae</taxon>
        <taxon>Acestrorhamphinae</taxon>
        <taxon>Astyanax</taxon>
    </lineage>
</organism>
<feature type="repeat" description="WD" evidence="3">
    <location>
        <begin position="1490"/>
        <end position="1524"/>
    </location>
</feature>
<dbReference type="SUPFAM" id="SSF50998">
    <property type="entry name" value="Quinoprotein alcohol dehydrogenase-like"/>
    <property type="match status" value="1"/>
</dbReference>
<evidence type="ECO:0000259" key="5">
    <source>
        <dbReference type="Pfam" id="PF13271"/>
    </source>
</evidence>
<dbReference type="InterPro" id="IPR015943">
    <property type="entry name" value="WD40/YVTN_repeat-like_dom_sf"/>
</dbReference>
<dbReference type="EMBL" id="JAICCE010000016">
    <property type="protein sequence ID" value="KAG9266722.1"/>
    <property type="molecule type" value="Genomic_DNA"/>
</dbReference>
<dbReference type="KEGG" id="amex:103039257"/>
<keyword evidence="2" id="KW-0677">Repeat</keyword>
<dbReference type="InterPro" id="IPR020472">
    <property type="entry name" value="WD40_PAC1"/>
</dbReference>
<evidence type="ECO:0000313" key="8">
    <source>
        <dbReference type="Proteomes" id="UP000752171"/>
    </source>
</evidence>
<evidence type="ECO:0000256" key="1">
    <source>
        <dbReference type="ARBA" id="ARBA00022574"/>
    </source>
</evidence>
<dbReference type="Gene3D" id="1.25.40.370">
    <property type="match status" value="1"/>
</dbReference>
<dbReference type="SMART" id="SM00320">
    <property type="entry name" value="WD40"/>
    <property type="match status" value="9"/>
</dbReference>
<feature type="repeat" description="WD" evidence="3">
    <location>
        <begin position="968"/>
        <end position="1009"/>
    </location>
</feature>
<dbReference type="Pfam" id="PF00400">
    <property type="entry name" value="WD40"/>
    <property type="match status" value="4"/>
</dbReference>
<dbReference type="PANTHER" id="PTHR45013:SF1">
    <property type="entry name" value="NACHT DOMAIN- AND WD REPEAT-CONTAINING PROTEIN 1"/>
    <property type="match status" value="1"/>
</dbReference>
<dbReference type="PROSITE" id="PS50082">
    <property type="entry name" value="WD_REPEATS_2"/>
    <property type="match status" value="4"/>
</dbReference>
<evidence type="ECO:0000313" key="7">
    <source>
        <dbReference type="EMBL" id="KAG9266722.1"/>
    </source>
</evidence>
<accession>A0A8T2L9M1</accession>
<feature type="repeat" description="WD" evidence="3">
    <location>
        <begin position="926"/>
        <end position="967"/>
    </location>
</feature>
<comment type="caution">
    <text evidence="7">The sequence shown here is derived from an EMBL/GenBank/DDBJ whole genome shotgun (WGS) entry which is preliminary data.</text>
</comment>
<dbReference type="PROSITE" id="PS00678">
    <property type="entry name" value="WD_REPEATS_1"/>
    <property type="match status" value="2"/>
</dbReference>
<reference evidence="7 8" key="1">
    <citation type="submission" date="2021-07" db="EMBL/GenBank/DDBJ databases">
        <authorList>
            <person name="Imarazene B."/>
            <person name="Zahm M."/>
            <person name="Klopp C."/>
            <person name="Cabau C."/>
            <person name="Beille S."/>
            <person name="Jouanno E."/>
            <person name="Castinel A."/>
            <person name="Lluch J."/>
            <person name="Gil L."/>
            <person name="Kuchtly C."/>
            <person name="Lopez Roques C."/>
            <person name="Donnadieu C."/>
            <person name="Parrinello H."/>
            <person name="Journot L."/>
            <person name="Du K."/>
            <person name="Schartl M."/>
            <person name="Retaux S."/>
            <person name="Guiguen Y."/>
        </authorList>
    </citation>
    <scope>NUCLEOTIDE SEQUENCE [LARGE SCALE GENOMIC DNA]</scope>
    <source>
        <strain evidence="7">Pach_M1</strain>
        <tissue evidence="7">Testis</tissue>
    </source>
</reference>
<evidence type="ECO:0000259" key="4">
    <source>
        <dbReference type="Pfam" id="PF05729"/>
    </source>
</evidence>
<dbReference type="InterPro" id="IPR007111">
    <property type="entry name" value="NACHT_NTPase"/>
</dbReference>
<dbReference type="Gene3D" id="2.130.10.10">
    <property type="entry name" value="YVTN repeat-like/Quinoprotein amine dehydrogenase"/>
    <property type="match status" value="3"/>
</dbReference>
<evidence type="ECO:0000256" key="3">
    <source>
        <dbReference type="PROSITE-ProRule" id="PRU00221"/>
    </source>
</evidence>
<dbReference type="InterPro" id="IPR036322">
    <property type="entry name" value="WD40_repeat_dom_sf"/>
</dbReference>
<dbReference type="Pfam" id="PF25469">
    <property type="entry name" value="WHD_NWD1"/>
    <property type="match status" value="1"/>
</dbReference>
<feature type="domain" description="NWD1/2-like winged helix-turn-helix" evidence="6">
    <location>
        <begin position="618"/>
        <end position="734"/>
    </location>
</feature>
<dbReference type="GeneID" id="103039257"/>
<dbReference type="SUPFAM" id="SSF52540">
    <property type="entry name" value="P-loop containing nucleoside triphosphate hydrolases"/>
    <property type="match status" value="1"/>
</dbReference>
<dbReference type="InterPro" id="IPR027417">
    <property type="entry name" value="P-loop_NTPase"/>
</dbReference>
<dbReference type="Pfam" id="PF05729">
    <property type="entry name" value="NACHT"/>
    <property type="match status" value="1"/>
</dbReference>
<dbReference type="PRINTS" id="PR00320">
    <property type="entry name" value="GPROTEINBRPT"/>
</dbReference>
<dbReference type="CTD" id="284434"/>